<dbReference type="Proteomes" id="UP001519291">
    <property type="component" value="Unassembled WGS sequence"/>
</dbReference>
<dbReference type="EMBL" id="JAGIOH010000001">
    <property type="protein sequence ID" value="MBP2406186.1"/>
    <property type="molecule type" value="Genomic_DNA"/>
</dbReference>
<evidence type="ECO:0000313" key="1">
    <source>
        <dbReference type="EMBL" id="MBP2406186.1"/>
    </source>
</evidence>
<proteinExistence type="predicted"/>
<evidence type="ECO:0000313" key="2">
    <source>
        <dbReference type="Proteomes" id="UP001519291"/>
    </source>
</evidence>
<organism evidence="1 2">
    <name type="scientific">Streptomyces syringium</name>
    <dbReference type="NCBI Taxonomy" id="76729"/>
    <lineage>
        <taxon>Bacteria</taxon>
        <taxon>Bacillati</taxon>
        <taxon>Actinomycetota</taxon>
        <taxon>Actinomycetes</taxon>
        <taxon>Kitasatosporales</taxon>
        <taxon>Streptomycetaceae</taxon>
        <taxon>Streptomyces</taxon>
    </lineage>
</organism>
<name>A0ABS4YBQ6_9ACTN</name>
<sequence>MMGTRERIGRHHGVWGDVLLIERRSSAHQNGPRV</sequence>
<keyword evidence="2" id="KW-1185">Reference proteome</keyword>
<protein>
    <submittedName>
        <fullName evidence="1">L-amino acid N-acyltransferase YncA</fullName>
    </submittedName>
</protein>
<reference evidence="1 2" key="1">
    <citation type="submission" date="2021-03" db="EMBL/GenBank/DDBJ databases">
        <title>Sequencing the genomes of 1000 actinobacteria strains.</title>
        <authorList>
            <person name="Klenk H.-P."/>
        </authorList>
    </citation>
    <scope>NUCLEOTIDE SEQUENCE [LARGE SCALE GENOMIC DNA]</scope>
    <source>
        <strain evidence="1 2">DSM 41480</strain>
    </source>
</reference>
<accession>A0ABS4YBQ6</accession>
<comment type="caution">
    <text evidence="1">The sequence shown here is derived from an EMBL/GenBank/DDBJ whole genome shotgun (WGS) entry which is preliminary data.</text>
</comment>
<gene>
    <name evidence="1" type="ORF">JO379_005655</name>
</gene>